<gene>
    <name evidence="4" type="ORF">K461DRAFT_268342</name>
</gene>
<keyword evidence="2" id="KW-0472">Membrane</keyword>
<feature type="transmembrane region" description="Helical" evidence="2">
    <location>
        <begin position="173"/>
        <end position="195"/>
    </location>
</feature>
<keyword evidence="2" id="KW-0812">Transmembrane</keyword>
<reference evidence="4" key="1">
    <citation type="journal article" date="2020" name="Stud. Mycol.">
        <title>101 Dothideomycetes genomes: a test case for predicting lifestyles and emergence of pathogens.</title>
        <authorList>
            <person name="Haridas S."/>
            <person name="Albert R."/>
            <person name="Binder M."/>
            <person name="Bloem J."/>
            <person name="Labutti K."/>
            <person name="Salamov A."/>
            <person name="Andreopoulos B."/>
            <person name="Baker S."/>
            <person name="Barry K."/>
            <person name="Bills G."/>
            <person name="Bluhm B."/>
            <person name="Cannon C."/>
            <person name="Castanera R."/>
            <person name="Culley D."/>
            <person name="Daum C."/>
            <person name="Ezra D."/>
            <person name="Gonzalez J."/>
            <person name="Henrissat B."/>
            <person name="Kuo A."/>
            <person name="Liang C."/>
            <person name="Lipzen A."/>
            <person name="Lutzoni F."/>
            <person name="Magnuson J."/>
            <person name="Mondo S."/>
            <person name="Nolan M."/>
            <person name="Ohm R."/>
            <person name="Pangilinan J."/>
            <person name="Park H.-J."/>
            <person name="Ramirez L."/>
            <person name="Alfaro M."/>
            <person name="Sun H."/>
            <person name="Tritt A."/>
            <person name="Yoshinaga Y."/>
            <person name="Zwiers L.-H."/>
            <person name="Turgeon B."/>
            <person name="Goodwin S."/>
            <person name="Spatafora J."/>
            <person name="Crous P."/>
            <person name="Grigoriev I."/>
        </authorList>
    </citation>
    <scope>NUCLEOTIDE SEQUENCE</scope>
    <source>
        <strain evidence="4">CBS 260.36</strain>
    </source>
</reference>
<comment type="caution">
    <text evidence="4">The sequence shown here is derived from an EMBL/GenBank/DDBJ whole genome shotgun (WGS) entry which is preliminary data.</text>
</comment>
<evidence type="ECO:0000256" key="3">
    <source>
        <dbReference type="SAM" id="SignalP"/>
    </source>
</evidence>
<accession>A0A9P4MFH3</accession>
<evidence type="ECO:0000256" key="2">
    <source>
        <dbReference type="SAM" id="Phobius"/>
    </source>
</evidence>
<dbReference type="EMBL" id="ML996086">
    <property type="protein sequence ID" value="KAF2152385.1"/>
    <property type="molecule type" value="Genomic_DNA"/>
</dbReference>
<evidence type="ECO:0000256" key="1">
    <source>
        <dbReference type="SAM" id="MobiDB-lite"/>
    </source>
</evidence>
<feature type="region of interest" description="Disordered" evidence="1">
    <location>
        <begin position="282"/>
        <end position="311"/>
    </location>
</feature>
<keyword evidence="5" id="KW-1185">Reference proteome</keyword>
<feature type="signal peptide" evidence="3">
    <location>
        <begin position="1"/>
        <end position="19"/>
    </location>
</feature>
<dbReference type="OrthoDB" id="5215637at2759"/>
<keyword evidence="2" id="KW-1133">Transmembrane helix</keyword>
<evidence type="ECO:0008006" key="6">
    <source>
        <dbReference type="Google" id="ProtNLM"/>
    </source>
</evidence>
<keyword evidence="3" id="KW-0732">Signal</keyword>
<name>A0A9P4MFH3_9PEZI</name>
<evidence type="ECO:0000313" key="4">
    <source>
        <dbReference type="EMBL" id="KAF2152385.1"/>
    </source>
</evidence>
<feature type="region of interest" description="Disordered" evidence="1">
    <location>
        <begin position="208"/>
        <end position="230"/>
    </location>
</feature>
<sequence length="311" mass="33332">MFVTNFALLFSALLATTAAQTCYFPDKITPSQDIPCNAGSVQGSSCCPADSFCMSNGLCMNGGVLSRGTCTDQTWQSGACTDACTNSNLNQNISITPCGGSNFTCGLNTTACTTGENVFTISKTPTLVLRPSQIAQLVGGWTHNYTSSQNSSGSSAFSSSASSATTMYPGSTVIAIGLGLGFPLAMALVSCFVLLRKLRTKRTVQMYEPPDHTPARRMASPRPSISTLGRSPTVRTMRSFNTLSETPSPAIPRSFLDRYTPKPKEEEKAEVYEMDMGKPRYELGSHMSASPKQMAELNGSQPDLVWIQNQK</sequence>
<dbReference type="Proteomes" id="UP000799439">
    <property type="component" value="Unassembled WGS sequence"/>
</dbReference>
<evidence type="ECO:0000313" key="5">
    <source>
        <dbReference type="Proteomes" id="UP000799439"/>
    </source>
</evidence>
<protein>
    <recommendedName>
        <fullName evidence="6">Disintegrin domain-containing protein</fullName>
    </recommendedName>
</protein>
<organism evidence="4 5">
    <name type="scientific">Myriangium duriaei CBS 260.36</name>
    <dbReference type="NCBI Taxonomy" id="1168546"/>
    <lineage>
        <taxon>Eukaryota</taxon>
        <taxon>Fungi</taxon>
        <taxon>Dikarya</taxon>
        <taxon>Ascomycota</taxon>
        <taxon>Pezizomycotina</taxon>
        <taxon>Dothideomycetes</taxon>
        <taxon>Dothideomycetidae</taxon>
        <taxon>Myriangiales</taxon>
        <taxon>Myriangiaceae</taxon>
        <taxon>Myriangium</taxon>
    </lineage>
</organism>
<proteinExistence type="predicted"/>
<dbReference type="AlphaFoldDB" id="A0A9P4MFH3"/>
<feature type="chain" id="PRO_5040127552" description="Disintegrin domain-containing protein" evidence="3">
    <location>
        <begin position="20"/>
        <end position="311"/>
    </location>
</feature>